<name>A0ABT2LJV2_9HYPH</name>
<keyword evidence="2" id="KW-0238">DNA-binding</keyword>
<dbReference type="SUPFAM" id="SSF55136">
    <property type="entry name" value="Probable bacterial effector-binding domain"/>
    <property type="match status" value="1"/>
</dbReference>
<dbReference type="EMBL" id="JAOCZP010000001">
    <property type="protein sequence ID" value="MCT7373963.1"/>
    <property type="molecule type" value="Genomic_DNA"/>
</dbReference>
<dbReference type="Proteomes" id="UP001320831">
    <property type="component" value="Unassembled WGS sequence"/>
</dbReference>
<keyword evidence="1" id="KW-0805">Transcription regulation</keyword>
<dbReference type="SMART" id="SM00342">
    <property type="entry name" value="HTH_ARAC"/>
    <property type="match status" value="1"/>
</dbReference>
<dbReference type="Pfam" id="PF06445">
    <property type="entry name" value="GyrI-like"/>
    <property type="match status" value="1"/>
</dbReference>
<evidence type="ECO:0000256" key="1">
    <source>
        <dbReference type="ARBA" id="ARBA00023015"/>
    </source>
</evidence>
<dbReference type="InterPro" id="IPR029442">
    <property type="entry name" value="GyrI-like"/>
</dbReference>
<comment type="caution">
    <text evidence="5">The sequence shown here is derived from an EMBL/GenBank/DDBJ whole genome shotgun (WGS) entry which is preliminary data.</text>
</comment>
<dbReference type="InterPro" id="IPR020449">
    <property type="entry name" value="Tscrpt_reg_AraC-type_HTH"/>
</dbReference>
<protein>
    <submittedName>
        <fullName evidence="5">AraC family transcriptional regulator</fullName>
    </submittedName>
</protein>
<keyword evidence="6" id="KW-1185">Reference proteome</keyword>
<sequence length="280" mass="31481">MSTVAKTVWFIESQFGRCPSLDDIAAACGTSRFHLSRSFRLATGLPVMAYARGRRLTEAYKALSSGAPGILAVALEAGYSSHEAFTRAFHDQFGATPEEVRRGRTVDTKLLVEPIRMDNATNITLKEPRLEKREAMTIAGLGSRFRLDETQNIPALWQKFQEFEGSLGEIPGLWYGVCGEWNDSREDFLYMAGVGVTRTDGLPPELTVYRFPAQTYLVFSHDRHISELHQTMDAIFGCYLPEHGYDAIRMGTYFELYDEKFNPVTGLGGLELWMPVAKDR</sequence>
<accession>A0ABT2LJV2</accession>
<evidence type="ECO:0000313" key="5">
    <source>
        <dbReference type="EMBL" id="MCT7373963.1"/>
    </source>
</evidence>
<dbReference type="PANTHER" id="PTHR47504">
    <property type="entry name" value="RIGHT ORIGIN-BINDING PROTEIN"/>
    <property type="match status" value="1"/>
</dbReference>
<dbReference type="Gene3D" id="1.10.10.60">
    <property type="entry name" value="Homeodomain-like"/>
    <property type="match status" value="2"/>
</dbReference>
<gene>
    <name evidence="5" type="ORF">N5A92_02775</name>
</gene>
<evidence type="ECO:0000259" key="4">
    <source>
        <dbReference type="PROSITE" id="PS01124"/>
    </source>
</evidence>
<feature type="domain" description="HTH araC/xylS-type" evidence="4">
    <location>
        <begin position="5"/>
        <end position="103"/>
    </location>
</feature>
<dbReference type="Pfam" id="PF12833">
    <property type="entry name" value="HTH_18"/>
    <property type="match status" value="1"/>
</dbReference>
<evidence type="ECO:0000256" key="2">
    <source>
        <dbReference type="ARBA" id="ARBA00023125"/>
    </source>
</evidence>
<evidence type="ECO:0000256" key="3">
    <source>
        <dbReference type="ARBA" id="ARBA00023163"/>
    </source>
</evidence>
<proteinExistence type="predicted"/>
<dbReference type="InterPro" id="IPR011256">
    <property type="entry name" value="Reg_factor_effector_dom_sf"/>
</dbReference>
<evidence type="ECO:0000313" key="6">
    <source>
        <dbReference type="Proteomes" id="UP001320831"/>
    </source>
</evidence>
<reference evidence="5 6" key="1">
    <citation type="submission" date="2022-09" db="EMBL/GenBank/DDBJ databases">
        <title>Chelativorans salina sp. nov., a novel slightly halophilic bacterium isolated from a saline lake sediment enrichment.</title>
        <authorList>
            <person name="Gao L."/>
            <person name="Fang B.-Z."/>
            <person name="Li W.-J."/>
        </authorList>
    </citation>
    <scope>NUCLEOTIDE SEQUENCE [LARGE SCALE GENOMIC DNA]</scope>
    <source>
        <strain evidence="5 6">EGI FJ00035</strain>
    </source>
</reference>
<dbReference type="PANTHER" id="PTHR47504:SF5">
    <property type="entry name" value="RIGHT ORIGIN-BINDING PROTEIN"/>
    <property type="match status" value="1"/>
</dbReference>
<dbReference type="RefSeq" id="WP_260900310.1">
    <property type="nucleotide sequence ID" value="NZ_JAOCZP010000001.1"/>
</dbReference>
<keyword evidence="3" id="KW-0804">Transcription</keyword>
<dbReference type="SMART" id="SM00871">
    <property type="entry name" value="AraC_E_bind"/>
    <property type="match status" value="1"/>
</dbReference>
<dbReference type="InterPro" id="IPR010499">
    <property type="entry name" value="AraC_E-bd"/>
</dbReference>
<dbReference type="SUPFAM" id="SSF46689">
    <property type="entry name" value="Homeodomain-like"/>
    <property type="match status" value="2"/>
</dbReference>
<dbReference type="PROSITE" id="PS01124">
    <property type="entry name" value="HTH_ARAC_FAMILY_2"/>
    <property type="match status" value="1"/>
</dbReference>
<dbReference type="Gene3D" id="3.20.80.10">
    <property type="entry name" value="Regulatory factor, effector binding domain"/>
    <property type="match status" value="1"/>
</dbReference>
<organism evidence="5 6">
    <name type="scientific">Chelativorans salis</name>
    <dbReference type="NCBI Taxonomy" id="2978478"/>
    <lineage>
        <taxon>Bacteria</taxon>
        <taxon>Pseudomonadati</taxon>
        <taxon>Pseudomonadota</taxon>
        <taxon>Alphaproteobacteria</taxon>
        <taxon>Hyphomicrobiales</taxon>
        <taxon>Phyllobacteriaceae</taxon>
        <taxon>Chelativorans</taxon>
    </lineage>
</organism>
<dbReference type="InterPro" id="IPR018060">
    <property type="entry name" value="HTH_AraC"/>
</dbReference>
<dbReference type="InterPro" id="IPR050959">
    <property type="entry name" value="MarA-like"/>
</dbReference>
<dbReference type="PRINTS" id="PR00032">
    <property type="entry name" value="HTHARAC"/>
</dbReference>
<dbReference type="InterPro" id="IPR009057">
    <property type="entry name" value="Homeodomain-like_sf"/>
</dbReference>